<dbReference type="InterPro" id="IPR006047">
    <property type="entry name" value="GH13_cat_dom"/>
</dbReference>
<reference evidence="5 6" key="1">
    <citation type="submission" date="2013-10" db="EMBL/GenBank/DDBJ databases">
        <title>The Genome Sequence of Acinetobacter nectaris CIP 110549.</title>
        <authorList>
            <consortium name="The Broad Institute Genomics Platform"/>
            <consortium name="The Broad Institute Genome Sequencing Center for Infectious Disease"/>
            <person name="Cerqueira G."/>
            <person name="Feldgarden M."/>
            <person name="Courvalin P."/>
            <person name="Grillot-Courvalin C."/>
            <person name="Clermont D."/>
            <person name="Rocha E."/>
            <person name="Yoon E.-J."/>
            <person name="Nemec A."/>
            <person name="Young S.K."/>
            <person name="Zeng Q."/>
            <person name="Gargeya S."/>
            <person name="Fitzgerald M."/>
            <person name="Abouelleil A."/>
            <person name="Alvarado L."/>
            <person name="Berlin A.M."/>
            <person name="Chapman S.B."/>
            <person name="Gainer-Dewar J."/>
            <person name="Goldberg J."/>
            <person name="Gnerre S."/>
            <person name="Griggs A."/>
            <person name="Gujja S."/>
            <person name="Hansen M."/>
            <person name="Howarth C."/>
            <person name="Imamovic A."/>
            <person name="Ireland A."/>
            <person name="Larimer J."/>
            <person name="McCowan C."/>
            <person name="Murphy C."/>
            <person name="Pearson M."/>
            <person name="Poon T.W."/>
            <person name="Priest M."/>
            <person name="Roberts A."/>
            <person name="Saif S."/>
            <person name="Shea T."/>
            <person name="Sykes S."/>
            <person name="Wortman J."/>
            <person name="Nusbaum C."/>
            <person name="Birren B."/>
        </authorList>
    </citation>
    <scope>NUCLEOTIDE SEQUENCE [LARGE SCALE GENOMIC DNA]</scope>
    <source>
        <strain evidence="5 6">CIP 110549</strain>
    </source>
</reference>
<dbReference type="Pfam" id="PF00128">
    <property type="entry name" value="Alpha-amylase"/>
    <property type="match status" value="1"/>
</dbReference>
<name>V2TXI1_9GAMM</name>
<dbReference type="PANTHER" id="PTHR10357">
    <property type="entry name" value="ALPHA-AMYLASE FAMILY MEMBER"/>
    <property type="match status" value="1"/>
</dbReference>
<dbReference type="Gene3D" id="3.90.400.10">
    <property type="entry name" value="Oligo-1,6-glucosidase, Domain 2"/>
    <property type="match status" value="1"/>
</dbReference>
<keyword evidence="2" id="KW-0378">Hydrolase</keyword>
<keyword evidence="6" id="KW-1185">Reference proteome</keyword>
<dbReference type="EMBL" id="AYER01000003">
    <property type="protein sequence ID" value="ESK40570.1"/>
    <property type="molecule type" value="Genomic_DNA"/>
</dbReference>
<gene>
    <name evidence="5" type="ORF">P256_01025</name>
</gene>
<keyword evidence="3" id="KW-0326">Glycosidase</keyword>
<dbReference type="STRING" id="1392540.P256_01025"/>
<dbReference type="PATRIC" id="fig|1392540.3.peg.993"/>
<sequence length="564" mass="65974">MIQSVDQIQKSSQLPTWWKQAVFYQVYPRSFKNTNGSGVGDINGIIEKLDYLKQLGIDAIWINPHYDSPNTDNGYDIRNYEKIMEEYGTMEDFDRLISEMQKRNMRLMVDVVINHSSDQHEWFVQSRSSKDNPYRDYYFWRDEPNNYPSFFGGSAWTKDDTTGQYYLHYFAKEQPDLNWDNPKVREDLYNMLRFWLDKGVSGFRLDTVATFSKIPNFPEFTPEQVLNFDEEYTKGPHLHQYIREINEKVFSEYDVVTAGEIFGVPTEESIKFTDHRRKELNMAFTFDLVRLDVDHAEKWRRKDWTLPHFRKIIHDLHQTAGEHGWNAFFLDNHDNPRVVSHFGDDRPEWRVASAKALGTVILTQPATPFIYQGTELGMTNYPFQTIEDFDDIGVTGFWKDLVETGKVPADKFLEASKYTSRDNARTPFQWDDTENAGFTTGTPWLKVNPNYKEINAARQVNDPDSVFSYYKSLIQLRHEIPTLTYGSYHDLDLNHDSVYAYTRIDGDYKYLVVVNFKDSEIDYPLPEDLSIASTVIESSAQKSVQNNATSLQLAPWQSGIYRLN</sequence>
<feature type="domain" description="Glycosyl hydrolase family 13 catalytic" evidence="4">
    <location>
        <begin position="25"/>
        <end position="425"/>
    </location>
</feature>
<evidence type="ECO:0000313" key="5">
    <source>
        <dbReference type="EMBL" id="ESK40570.1"/>
    </source>
</evidence>
<dbReference type="CDD" id="cd11333">
    <property type="entry name" value="AmyAc_SI_OligoGlu_DGase"/>
    <property type="match status" value="1"/>
</dbReference>
<dbReference type="SMART" id="SM00642">
    <property type="entry name" value="Aamy"/>
    <property type="match status" value="1"/>
</dbReference>
<dbReference type="AlphaFoldDB" id="V2TXI1"/>
<accession>V2TXI1</accession>
<dbReference type="RefSeq" id="WP_023272603.1">
    <property type="nucleotide sequence ID" value="NZ_KI530712.1"/>
</dbReference>
<dbReference type="SUPFAM" id="SSF51011">
    <property type="entry name" value="Glycosyl hydrolase domain"/>
    <property type="match status" value="1"/>
</dbReference>
<dbReference type="FunFam" id="3.90.400.10:FF:000002">
    <property type="entry name" value="Sucrose isomerase"/>
    <property type="match status" value="1"/>
</dbReference>
<dbReference type="InterPro" id="IPR017853">
    <property type="entry name" value="GH"/>
</dbReference>
<dbReference type="SUPFAM" id="SSF51445">
    <property type="entry name" value="(Trans)glycosidases"/>
    <property type="match status" value="1"/>
</dbReference>
<comment type="similarity">
    <text evidence="1">Belongs to the glycosyl hydrolase 13 family.</text>
</comment>
<dbReference type="NCBIfam" id="NF008183">
    <property type="entry name" value="PRK10933.1"/>
    <property type="match status" value="1"/>
</dbReference>
<dbReference type="PANTHER" id="PTHR10357:SF179">
    <property type="entry name" value="NEUTRAL AND BASIC AMINO ACID TRANSPORT PROTEIN RBAT"/>
    <property type="match status" value="1"/>
</dbReference>
<dbReference type="GO" id="GO:0004556">
    <property type="term" value="F:alpha-amylase activity"/>
    <property type="evidence" value="ECO:0007669"/>
    <property type="project" value="TreeGrafter"/>
</dbReference>
<proteinExistence type="inferred from homology"/>
<dbReference type="FunFam" id="3.20.20.80:FF:000064">
    <property type="entry name" value="Oligo-1,6-glucosidase"/>
    <property type="match status" value="2"/>
</dbReference>
<dbReference type="InterPro" id="IPR056300">
    <property type="entry name" value="SusG-like_C"/>
</dbReference>
<evidence type="ECO:0000259" key="4">
    <source>
        <dbReference type="SMART" id="SM00642"/>
    </source>
</evidence>
<dbReference type="eggNOG" id="COG0366">
    <property type="taxonomic scope" value="Bacteria"/>
</dbReference>
<dbReference type="Pfam" id="PF23915">
    <property type="entry name" value="SusG_C"/>
    <property type="match status" value="1"/>
</dbReference>
<protein>
    <recommendedName>
        <fullName evidence="4">Glycosyl hydrolase family 13 catalytic domain-containing protein</fullName>
    </recommendedName>
</protein>
<dbReference type="Gene3D" id="2.60.40.1180">
    <property type="entry name" value="Golgi alpha-mannosidase II"/>
    <property type="match status" value="1"/>
</dbReference>
<evidence type="ECO:0000256" key="3">
    <source>
        <dbReference type="ARBA" id="ARBA00023295"/>
    </source>
</evidence>
<evidence type="ECO:0000313" key="6">
    <source>
        <dbReference type="Proteomes" id="UP000023785"/>
    </source>
</evidence>
<dbReference type="InterPro" id="IPR013780">
    <property type="entry name" value="Glyco_hydro_b"/>
</dbReference>
<evidence type="ECO:0000256" key="2">
    <source>
        <dbReference type="ARBA" id="ARBA00022801"/>
    </source>
</evidence>
<dbReference type="HOGENOM" id="CLU_006462_1_2_6"/>
<dbReference type="SMR" id="V2TXI1"/>
<dbReference type="OrthoDB" id="9805159at2"/>
<organism evidence="5 6">
    <name type="scientific">Acinetobacter nectaris CIP 110549</name>
    <dbReference type="NCBI Taxonomy" id="1392540"/>
    <lineage>
        <taxon>Bacteria</taxon>
        <taxon>Pseudomonadati</taxon>
        <taxon>Pseudomonadota</taxon>
        <taxon>Gammaproteobacteria</taxon>
        <taxon>Moraxellales</taxon>
        <taxon>Moraxellaceae</taxon>
        <taxon>Acinetobacter</taxon>
    </lineage>
</organism>
<dbReference type="FunFam" id="2.60.40.1180:FF:000007">
    <property type="entry name" value="Sucrose isomerase"/>
    <property type="match status" value="1"/>
</dbReference>
<dbReference type="GO" id="GO:0009313">
    <property type="term" value="P:oligosaccharide catabolic process"/>
    <property type="evidence" value="ECO:0007669"/>
    <property type="project" value="TreeGrafter"/>
</dbReference>
<dbReference type="Proteomes" id="UP000023785">
    <property type="component" value="Unassembled WGS sequence"/>
</dbReference>
<dbReference type="Gene3D" id="3.20.20.80">
    <property type="entry name" value="Glycosidases"/>
    <property type="match status" value="2"/>
</dbReference>
<comment type="caution">
    <text evidence="5">The sequence shown here is derived from an EMBL/GenBank/DDBJ whole genome shotgun (WGS) entry which is preliminary data.</text>
</comment>
<dbReference type="InterPro" id="IPR045857">
    <property type="entry name" value="O16G_dom_2"/>
</dbReference>
<evidence type="ECO:0000256" key="1">
    <source>
        <dbReference type="ARBA" id="ARBA00008061"/>
    </source>
</evidence>